<feature type="binding site" evidence="6">
    <location>
        <position position="84"/>
    </location>
    <ligand>
        <name>substrate</name>
    </ligand>
</feature>
<dbReference type="NCBIfam" id="TIGR00500">
    <property type="entry name" value="met_pdase_I"/>
    <property type="match status" value="1"/>
</dbReference>
<reference evidence="9 10" key="1">
    <citation type="submission" date="2020-07" db="EMBL/GenBank/DDBJ databases">
        <title>Sequencing the genomes of 1000 actinobacteria strains.</title>
        <authorList>
            <person name="Klenk H.-P."/>
        </authorList>
    </citation>
    <scope>NUCLEOTIDE SEQUENCE [LARGE SCALE GENOMIC DNA]</scope>
    <source>
        <strain evidence="9 10">DSM 15131</strain>
    </source>
</reference>
<dbReference type="GO" id="GO:0046872">
    <property type="term" value="F:metal ion binding"/>
    <property type="evidence" value="ECO:0007669"/>
    <property type="project" value="UniProtKB-UniRule"/>
</dbReference>
<evidence type="ECO:0000313" key="10">
    <source>
        <dbReference type="Proteomes" id="UP000562045"/>
    </source>
</evidence>
<dbReference type="CDD" id="cd01086">
    <property type="entry name" value="MetAP1"/>
    <property type="match status" value="1"/>
</dbReference>
<keyword evidence="2 6" id="KW-0031">Aminopeptidase</keyword>
<evidence type="ECO:0000256" key="6">
    <source>
        <dbReference type="HAMAP-Rule" id="MF_01974"/>
    </source>
</evidence>
<comment type="caution">
    <text evidence="9">The sequence shown here is derived from an EMBL/GenBank/DDBJ whole genome shotgun (WGS) entry which is preliminary data.</text>
</comment>
<evidence type="ECO:0000313" key="9">
    <source>
        <dbReference type="EMBL" id="NYI46143.1"/>
    </source>
</evidence>
<feature type="binding site" evidence="6">
    <location>
        <position position="245"/>
    </location>
    <ligand>
        <name>a divalent metal cation</name>
        <dbReference type="ChEBI" id="CHEBI:60240"/>
        <label>2</label>
        <note>catalytic</note>
    </ligand>
</feature>
<dbReference type="GO" id="GO:0004239">
    <property type="term" value="F:initiator methionyl aminopeptidase activity"/>
    <property type="evidence" value="ECO:0007669"/>
    <property type="project" value="UniProtKB-UniRule"/>
</dbReference>
<proteinExistence type="inferred from homology"/>
<evidence type="ECO:0000259" key="8">
    <source>
        <dbReference type="Pfam" id="PF00557"/>
    </source>
</evidence>
<dbReference type="GO" id="GO:0070006">
    <property type="term" value="F:metalloaminopeptidase activity"/>
    <property type="evidence" value="ECO:0007669"/>
    <property type="project" value="UniProtKB-UniRule"/>
</dbReference>
<evidence type="ECO:0000256" key="5">
    <source>
        <dbReference type="ARBA" id="ARBA00022801"/>
    </source>
</evidence>
<dbReference type="InterPro" id="IPR001714">
    <property type="entry name" value="Pept_M24_MAP"/>
</dbReference>
<evidence type="ECO:0000256" key="4">
    <source>
        <dbReference type="ARBA" id="ARBA00022723"/>
    </source>
</evidence>
<keyword evidence="5 6" id="KW-0378">Hydrolase</keyword>
<keyword evidence="4 6" id="KW-0479">Metal-binding</keyword>
<dbReference type="SUPFAM" id="SSF55920">
    <property type="entry name" value="Creatinase/aminopeptidase"/>
    <property type="match status" value="1"/>
</dbReference>
<dbReference type="InterPro" id="IPR036005">
    <property type="entry name" value="Creatinase/aminopeptidase-like"/>
</dbReference>
<gene>
    <name evidence="6" type="primary">map</name>
    <name evidence="9" type="ORF">BJ993_003223</name>
</gene>
<evidence type="ECO:0000256" key="2">
    <source>
        <dbReference type="ARBA" id="ARBA00022438"/>
    </source>
</evidence>
<feature type="binding site" evidence="6">
    <location>
        <position position="101"/>
    </location>
    <ligand>
        <name>a divalent metal cation</name>
        <dbReference type="ChEBI" id="CHEBI:60240"/>
        <label>1</label>
    </ligand>
</feature>
<protein>
    <recommendedName>
        <fullName evidence="6 7">Methionine aminopeptidase</fullName>
        <shortName evidence="6">MAP</shortName>
        <shortName evidence="6">MetAP</shortName>
        <ecNumber evidence="6 7">3.4.11.18</ecNumber>
    </recommendedName>
    <alternativeName>
        <fullName evidence="6">Peptidase M</fullName>
    </alternativeName>
</protein>
<dbReference type="Pfam" id="PF00557">
    <property type="entry name" value="Peptidase_M24"/>
    <property type="match status" value="1"/>
</dbReference>
<dbReference type="InterPro" id="IPR000994">
    <property type="entry name" value="Pept_M24"/>
</dbReference>
<feature type="domain" description="Peptidase M24" evidence="8">
    <location>
        <begin position="17"/>
        <end position="251"/>
    </location>
</feature>
<dbReference type="Gene3D" id="3.90.230.10">
    <property type="entry name" value="Creatinase/methionine aminopeptidase superfamily"/>
    <property type="match status" value="1"/>
</dbReference>
<accession>A0A7Y9ZKP2</accession>
<dbReference type="PANTHER" id="PTHR43330:SF27">
    <property type="entry name" value="METHIONINE AMINOPEPTIDASE"/>
    <property type="match status" value="1"/>
</dbReference>
<evidence type="ECO:0000256" key="3">
    <source>
        <dbReference type="ARBA" id="ARBA00022670"/>
    </source>
</evidence>
<feature type="binding site" evidence="6">
    <location>
        <position position="188"/>
    </location>
    <ligand>
        <name>substrate</name>
    </ligand>
</feature>
<dbReference type="EMBL" id="JACBZM010000001">
    <property type="protein sequence ID" value="NYI46143.1"/>
    <property type="molecule type" value="Genomic_DNA"/>
</dbReference>
<dbReference type="PRINTS" id="PR00599">
    <property type="entry name" value="MAPEPTIDASE"/>
</dbReference>
<comment type="cofactor">
    <cofactor evidence="6">
        <name>Co(2+)</name>
        <dbReference type="ChEBI" id="CHEBI:48828"/>
    </cofactor>
    <cofactor evidence="6">
        <name>Zn(2+)</name>
        <dbReference type="ChEBI" id="CHEBI:29105"/>
    </cofactor>
    <cofactor evidence="6">
        <name>Mn(2+)</name>
        <dbReference type="ChEBI" id="CHEBI:29035"/>
    </cofactor>
    <cofactor evidence="6">
        <name>Fe(2+)</name>
        <dbReference type="ChEBI" id="CHEBI:29033"/>
    </cofactor>
    <text evidence="6">Binds 2 divalent metal cations per subunit. Has a high-affinity and a low affinity metal-binding site. The true nature of the physiological cofactor is under debate. The enzyme is active with cobalt, zinc, manganese or divalent iron ions. Most likely, methionine aminopeptidases function as mononuclear Fe(2+)-metalloproteases under physiological conditions, and the catalytically relevant metal-binding site has been assigned to the histidine-containing high-affinity site.</text>
</comment>
<feature type="binding site" evidence="6">
    <location>
        <position position="214"/>
    </location>
    <ligand>
        <name>a divalent metal cation</name>
        <dbReference type="ChEBI" id="CHEBI:60240"/>
        <label>2</label>
        <note>catalytic</note>
    </ligand>
</feature>
<dbReference type="GO" id="GO:0005829">
    <property type="term" value="C:cytosol"/>
    <property type="evidence" value="ECO:0007669"/>
    <property type="project" value="TreeGrafter"/>
</dbReference>
<dbReference type="RefSeq" id="WP_179649930.1">
    <property type="nucleotide sequence ID" value="NZ_JACBZM010000001.1"/>
</dbReference>
<keyword evidence="3 6" id="KW-0645">Protease</keyword>
<comment type="function">
    <text evidence="1 6">Removes the N-terminal methionine from nascent proteins. The N-terminal methionine is often cleaved when the second residue in the primary sequence is small and uncharged (Met-Ala-, Cys, Gly, Pro, Ser, Thr, or Val). Requires deformylation of the N(alpha)-formylated initiator methionine before it can be hydrolyzed.</text>
</comment>
<dbReference type="AlphaFoldDB" id="A0A7Y9ZKP2"/>
<evidence type="ECO:0000256" key="1">
    <source>
        <dbReference type="ARBA" id="ARBA00002521"/>
    </source>
</evidence>
<feature type="binding site" evidence="6">
    <location>
        <position position="117"/>
    </location>
    <ligand>
        <name>a divalent metal cation</name>
        <dbReference type="ChEBI" id="CHEBI:60240"/>
        <label>2</label>
        <note>catalytic</note>
    </ligand>
</feature>
<organism evidence="9 10">
    <name type="scientific">Nocardioides aromaticivorans</name>
    <dbReference type="NCBI Taxonomy" id="200618"/>
    <lineage>
        <taxon>Bacteria</taxon>
        <taxon>Bacillati</taxon>
        <taxon>Actinomycetota</taxon>
        <taxon>Actinomycetes</taxon>
        <taxon>Propionibacteriales</taxon>
        <taxon>Nocardioidaceae</taxon>
        <taxon>Nocardioides</taxon>
    </lineage>
</organism>
<name>A0A7Y9ZKP2_9ACTN</name>
<dbReference type="EC" id="3.4.11.18" evidence="6 7"/>
<sequence>MLFDHRIEVKSPEQVRSMRAAGLVVGRTLARLREAVRPGVTTAELDALAEASIREQGGVPSFLGYGHPPFPASICASVNDEVVHGIPGPRVLEDGDIISIDCGAIVPDASGTGWHGDAAITVAVGPVPAEVERLMQVTEDALWQGLAAAQVGGRVGDISHAVESFVRAAGDYGIVDGYTGHGIGTEMHMDPDVPNEGRRGRGPRLRRGMALAVEPMITLGTHDSVVADDDWTVITADRSWAAHYEHTFALTDTGVWVLTAEDGGRERLVALGVPCGAED</sequence>
<comment type="catalytic activity">
    <reaction evidence="6 7">
        <text>Release of N-terminal amino acids, preferentially methionine, from peptides and arylamides.</text>
        <dbReference type="EC" id="3.4.11.18"/>
    </reaction>
</comment>
<dbReference type="InterPro" id="IPR002467">
    <property type="entry name" value="Pept_M24A_MAP1"/>
</dbReference>
<dbReference type="PANTHER" id="PTHR43330">
    <property type="entry name" value="METHIONINE AMINOPEPTIDASE"/>
    <property type="match status" value="1"/>
</dbReference>
<dbReference type="Proteomes" id="UP000562045">
    <property type="component" value="Unassembled WGS sequence"/>
</dbReference>
<feature type="binding site" evidence="6">
    <location>
        <position position="245"/>
    </location>
    <ligand>
        <name>a divalent metal cation</name>
        <dbReference type="ChEBI" id="CHEBI:60240"/>
        <label>1</label>
    </ligand>
</feature>
<feature type="binding site" evidence="6">
    <location>
        <position position="181"/>
    </location>
    <ligand>
        <name>a divalent metal cation</name>
        <dbReference type="ChEBI" id="CHEBI:60240"/>
        <label>2</label>
        <note>catalytic</note>
    </ligand>
</feature>
<comment type="subunit">
    <text evidence="6">Monomer.</text>
</comment>
<comment type="similarity">
    <text evidence="6">Belongs to the peptidase M24A family. Methionine aminopeptidase type 1 subfamily.</text>
</comment>
<dbReference type="GO" id="GO:0006508">
    <property type="term" value="P:proteolysis"/>
    <property type="evidence" value="ECO:0007669"/>
    <property type="project" value="UniProtKB-KW"/>
</dbReference>
<evidence type="ECO:0000256" key="7">
    <source>
        <dbReference type="RuleBase" id="RU003653"/>
    </source>
</evidence>
<feature type="binding site" evidence="6">
    <location>
        <position position="117"/>
    </location>
    <ligand>
        <name>a divalent metal cation</name>
        <dbReference type="ChEBI" id="CHEBI:60240"/>
        <label>1</label>
    </ligand>
</feature>
<dbReference type="HAMAP" id="MF_01974">
    <property type="entry name" value="MetAP_1"/>
    <property type="match status" value="1"/>
</dbReference>